<dbReference type="PANTHER" id="PTHR15665">
    <property type="entry name" value="ASTEROID PROTEIN"/>
    <property type="match status" value="1"/>
</dbReference>
<dbReference type="Proteomes" id="UP000030758">
    <property type="component" value="Unassembled WGS sequence"/>
</dbReference>
<accession>A0A085M2J5</accession>
<feature type="domain" description="XPG N-terminal" evidence="2">
    <location>
        <begin position="1"/>
        <end position="95"/>
    </location>
</feature>
<dbReference type="EMBL" id="KL367533">
    <property type="protein sequence ID" value="KFD65768.1"/>
    <property type="molecule type" value="Genomic_DNA"/>
</dbReference>
<dbReference type="SUPFAM" id="SSF88723">
    <property type="entry name" value="PIN domain-like"/>
    <property type="match status" value="1"/>
</dbReference>
<dbReference type="Proteomes" id="UP000030764">
    <property type="component" value="Unassembled WGS sequence"/>
</dbReference>
<dbReference type="Pfam" id="PF00752">
    <property type="entry name" value="XPG_N"/>
    <property type="match status" value="1"/>
</dbReference>
<dbReference type="AlphaFoldDB" id="A0A085M2J5"/>
<keyword evidence="6" id="KW-1185">Reference proteome</keyword>
<comment type="similarity">
    <text evidence="1">Belongs to the asteroid family.</text>
</comment>
<sequence>MGIRGLTSLVNENPGLLNDYQLKSTRVVVDGTSLAYRIFMSFKVECSFCGEYLAFKNATLSFLNRLRRANVTPLFIFDGPMDKYGSKFQTVIKRHKEAINCALQVMQQRSNFVLPLLAFDVFLRLLHQQNFDVLVCAGDADRTIAACALYLNCPVISMDSDFLVFPLNKGYIPFSSIDLSDLAPNDAINCSIYNVDNWLKFLPRLDKALLPIFAIVIGNDFFTSNAFENFFDHITKPQVAAREIARGTLKQCNMVGFLEWLQDKSYNDALQRVLSCVSSESQKCLREKIENALSFYSVKALSIEECKRCTISQLSACGFPTPFIEAYCTGHLYRLSNMAYIRIGQTLFLPIVLENISLHCVHECSKPLRAIIYGIMLKGTGHHVVTEYVRVHDMYQPIVTAIQENVPSMNDIPNLGREDRRKILICNFSLCLHDLDAIPEQLHLFVLSLKTWTLFSSSTEQTRENMALALAATAIHLNAKLTSIMPESLRRLYKKPLIESHQERNKYFTFVHAANQWQSCLDAIQCLNGLLMQPFREADVTCLFSGKLAFNLYQCVLCSRHPVETVLNTLRDEATVFDMSPDQLLAKLQLIVPFPKEASTVSVATGKTTTNKTRHRVKEKVVITTDLSSDTSTSDWDDDNAFAVLKSVR</sequence>
<evidence type="ECO:0008006" key="7">
    <source>
        <dbReference type="Google" id="ProtNLM"/>
    </source>
</evidence>
<evidence type="ECO:0000256" key="1">
    <source>
        <dbReference type="ARBA" id="ARBA00007398"/>
    </source>
</evidence>
<proteinExistence type="inferred from homology"/>
<dbReference type="Gene3D" id="3.40.50.1010">
    <property type="entry name" value="5'-nuclease"/>
    <property type="match status" value="1"/>
</dbReference>
<dbReference type="InterPro" id="IPR029060">
    <property type="entry name" value="PIN-like_dom_sf"/>
</dbReference>
<evidence type="ECO:0000313" key="6">
    <source>
        <dbReference type="Proteomes" id="UP000030764"/>
    </source>
</evidence>
<dbReference type="InterPro" id="IPR006085">
    <property type="entry name" value="XPG_DNA_repair_N"/>
</dbReference>
<evidence type="ECO:0000259" key="2">
    <source>
        <dbReference type="Pfam" id="PF00752"/>
    </source>
</evidence>
<evidence type="ECO:0000313" key="4">
    <source>
        <dbReference type="EMBL" id="KFD51441.1"/>
    </source>
</evidence>
<dbReference type="InterPro" id="IPR039436">
    <property type="entry name" value="Asteroid_dom"/>
</dbReference>
<gene>
    <name evidence="4" type="ORF">M513_07654</name>
    <name evidence="5" type="ORF">M514_07654</name>
</gene>
<dbReference type="PANTHER" id="PTHR15665:SF1">
    <property type="entry name" value="PROTEIN ASTEROID HOMOLOG 1"/>
    <property type="match status" value="1"/>
</dbReference>
<evidence type="ECO:0000259" key="3">
    <source>
        <dbReference type="Pfam" id="PF12813"/>
    </source>
</evidence>
<feature type="domain" description="Asteroid" evidence="3">
    <location>
        <begin position="132"/>
        <end position="186"/>
    </location>
</feature>
<evidence type="ECO:0000313" key="5">
    <source>
        <dbReference type="EMBL" id="KFD65768.1"/>
    </source>
</evidence>
<dbReference type="InterPro" id="IPR026832">
    <property type="entry name" value="Asteroid"/>
</dbReference>
<organism evidence="4 6">
    <name type="scientific">Trichuris suis</name>
    <name type="common">pig whipworm</name>
    <dbReference type="NCBI Taxonomy" id="68888"/>
    <lineage>
        <taxon>Eukaryota</taxon>
        <taxon>Metazoa</taxon>
        <taxon>Ecdysozoa</taxon>
        <taxon>Nematoda</taxon>
        <taxon>Enoplea</taxon>
        <taxon>Dorylaimia</taxon>
        <taxon>Trichinellida</taxon>
        <taxon>Trichuridae</taxon>
        <taxon>Trichuris</taxon>
    </lineage>
</organism>
<protein>
    <recommendedName>
        <fullName evidence="7">Asteroid domain-containing protein</fullName>
    </recommendedName>
</protein>
<name>A0A085M2J5_9BILA</name>
<dbReference type="GO" id="GO:0004518">
    <property type="term" value="F:nuclease activity"/>
    <property type="evidence" value="ECO:0007669"/>
    <property type="project" value="InterPro"/>
</dbReference>
<reference evidence="4 6" key="1">
    <citation type="journal article" date="2014" name="Nat. Genet.">
        <title>Genome and transcriptome of the porcine whipworm Trichuris suis.</title>
        <authorList>
            <person name="Jex A.R."/>
            <person name="Nejsum P."/>
            <person name="Schwarz E.M."/>
            <person name="Hu L."/>
            <person name="Young N.D."/>
            <person name="Hall R.S."/>
            <person name="Korhonen P.K."/>
            <person name="Liao S."/>
            <person name="Thamsborg S."/>
            <person name="Xia J."/>
            <person name="Xu P."/>
            <person name="Wang S."/>
            <person name="Scheerlinck J.P."/>
            <person name="Hofmann A."/>
            <person name="Sternberg P.W."/>
            <person name="Wang J."/>
            <person name="Gasser R.B."/>
        </authorList>
    </citation>
    <scope>NUCLEOTIDE SEQUENCE [LARGE SCALE GENOMIC DNA]</scope>
    <source>
        <strain evidence="5">DCEP-RM93F</strain>
        <strain evidence="4">DCEP-RM93M</strain>
    </source>
</reference>
<feature type="non-terminal residue" evidence="4">
    <location>
        <position position="649"/>
    </location>
</feature>
<dbReference type="Pfam" id="PF12813">
    <property type="entry name" value="XPG_I_2"/>
    <property type="match status" value="1"/>
</dbReference>
<dbReference type="EMBL" id="KL363239">
    <property type="protein sequence ID" value="KFD51441.1"/>
    <property type="molecule type" value="Genomic_DNA"/>
</dbReference>